<dbReference type="Proteomes" id="UP001500067">
    <property type="component" value="Unassembled WGS sequence"/>
</dbReference>
<organism evidence="1 2">
    <name type="scientific">Nemorincola caseinilytica</name>
    <dbReference type="NCBI Taxonomy" id="2054315"/>
    <lineage>
        <taxon>Bacteria</taxon>
        <taxon>Pseudomonadati</taxon>
        <taxon>Bacteroidota</taxon>
        <taxon>Chitinophagia</taxon>
        <taxon>Chitinophagales</taxon>
        <taxon>Chitinophagaceae</taxon>
        <taxon>Nemorincola</taxon>
    </lineage>
</organism>
<dbReference type="RefSeq" id="WP_345078351.1">
    <property type="nucleotide sequence ID" value="NZ_BAABFA010000005.1"/>
</dbReference>
<proteinExistence type="predicted"/>
<keyword evidence="2" id="KW-1185">Reference proteome</keyword>
<reference evidence="2" key="1">
    <citation type="journal article" date="2019" name="Int. J. Syst. Evol. Microbiol.">
        <title>The Global Catalogue of Microorganisms (GCM) 10K type strain sequencing project: providing services to taxonomists for standard genome sequencing and annotation.</title>
        <authorList>
            <consortium name="The Broad Institute Genomics Platform"/>
            <consortium name="The Broad Institute Genome Sequencing Center for Infectious Disease"/>
            <person name="Wu L."/>
            <person name="Ma J."/>
        </authorList>
    </citation>
    <scope>NUCLEOTIDE SEQUENCE [LARGE SCALE GENOMIC DNA]</scope>
    <source>
        <strain evidence="2">JCM 32105</strain>
    </source>
</reference>
<protein>
    <recommendedName>
        <fullName evidence="3">Outer membrane protein beta-barrel domain-containing protein</fullName>
    </recommendedName>
</protein>
<accession>A0ABP8N507</accession>
<dbReference type="PROSITE" id="PS51257">
    <property type="entry name" value="PROKAR_LIPOPROTEIN"/>
    <property type="match status" value="1"/>
</dbReference>
<evidence type="ECO:0000313" key="1">
    <source>
        <dbReference type="EMBL" id="GAA4461435.1"/>
    </source>
</evidence>
<dbReference type="EMBL" id="BAABFA010000005">
    <property type="protein sequence ID" value="GAA4461435.1"/>
    <property type="molecule type" value="Genomic_DNA"/>
</dbReference>
<evidence type="ECO:0000313" key="2">
    <source>
        <dbReference type="Proteomes" id="UP001500067"/>
    </source>
</evidence>
<gene>
    <name evidence="1" type="ORF">GCM10023093_06070</name>
</gene>
<evidence type="ECO:0008006" key="3">
    <source>
        <dbReference type="Google" id="ProtNLM"/>
    </source>
</evidence>
<name>A0ABP8N507_9BACT</name>
<sequence>MLSRTYSLLLLAIVLMGSCSPIYYKPNRVNAPMLTDAGQVHFCVAPNNAQVAFSPVRHLGLIGNYAGYRHSGDYGREHARMFEVGAGYYGLIDTSRHSDRLRFVYDVYGGFGAGRIDVRNEPGYYYPDATLTRAFLQPGIGLRTRIFEMSFNWRVCHLSYSNLSAPPVLNGSPFDGSSYFTMEPALTLRCGYKAIKAELQYVHAMPLSNIEWNYINNTLNVGIAVLINGYR</sequence>
<comment type="caution">
    <text evidence="1">The sequence shown here is derived from an EMBL/GenBank/DDBJ whole genome shotgun (WGS) entry which is preliminary data.</text>
</comment>